<evidence type="ECO:0000256" key="3">
    <source>
        <dbReference type="ARBA" id="ARBA00022630"/>
    </source>
</evidence>
<dbReference type="EMBL" id="CP134188">
    <property type="protein sequence ID" value="WPB03478.1"/>
    <property type="molecule type" value="Genomic_DNA"/>
</dbReference>
<dbReference type="Proteomes" id="UP001302367">
    <property type="component" value="Chromosome 5"/>
</dbReference>
<dbReference type="InterPro" id="IPR029479">
    <property type="entry name" value="Nitroreductase"/>
</dbReference>
<evidence type="ECO:0000256" key="4">
    <source>
        <dbReference type="ARBA" id="ARBA00022643"/>
    </source>
</evidence>
<evidence type="ECO:0000259" key="6">
    <source>
        <dbReference type="Pfam" id="PF00881"/>
    </source>
</evidence>
<keyword evidence="5" id="KW-0560">Oxidoreductase</keyword>
<comment type="cofactor">
    <cofactor evidence="1">
        <name>FMN</name>
        <dbReference type="ChEBI" id="CHEBI:58210"/>
    </cofactor>
</comment>
<dbReference type="Proteomes" id="UP000230605">
    <property type="component" value="Chromosome 5"/>
</dbReference>
<organism evidence="7 9">
    <name type="scientific">Cercospora beticola</name>
    <name type="common">Sugarbeet leaf spot fungus</name>
    <dbReference type="NCBI Taxonomy" id="122368"/>
    <lineage>
        <taxon>Eukaryota</taxon>
        <taxon>Fungi</taxon>
        <taxon>Dikarya</taxon>
        <taxon>Ascomycota</taxon>
        <taxon>Pezizomycotina</taxon>
        <taxon>Dothideomycetes</taxon>
        <taxon>Dothideomycetidae</taxon>
        <taxon>Mycosphaerellales</taxon>
        <taxon>Mycosphaerellaceae</taxon>
        <taxon>Cercospora</taxon>
    </lineage>
</organism>
<keyword evidence="3" id="KW-0285">Flavoprotein</keyword>
<dbReference type="InterPro" id="IPR000415">
    <property type="entry name" value="Nitroreductase-like"/>
</dbReference>
<sequence length="233" mass="25892">MSTHASTEEDNQEQTFNLLSQIVLSRHSIRRFTSDPVPPALLHSCLSLAQHAPSNSNIQNWRLHLATNTARDRIVSTLSSHASTHGPNIPPIPPKFTHYRSTFGQILYGPQGYNIPRSEKTAHRSAQLRNFSFFDAPVVGIITQDKILGLVDALCVGLYINTLILALTAKGLGSCLQISVTGFPEVLRQEFQLDEDQEILCGIAIGWPDKQDRINDLDVPREDVETCVRILDS</sequence>
<evidence type="ECO:0000256" key="1">
    <source>
        <dbReference type="ARBA" id="ARBA00001917"/>
    </source>
</evidence>
<comment type="similarity">
    <text evidence="2">Belongs to the nitroreductase family.</text>
</comment>
<dbReference type="SUPFAM" id="SSF55469">
    <property type="entry name" value="FMN-dependent nitroreductase-like"/>
    <property type="match status" value="1"/>
</dbReference>
<feature type="domain" description="Nitroreductase" evidence="6">
    <location>
        <begin position="24"/>
        <end position="207"/>
    </location>
</feature>
<accession>A0A2G5H9K3</accession>
<dbReference type="Gene3D" id="3.40.109.10">
    <property type="entry name" value="NADH Oxidase"/>
    <property type="match status" value="1"/>
</dbReference>
<dbReference type="PANTHER" id="PTHR43673">
    <property type="entry name" value="NAD(P)H NITROREDUCTASE YDGI-RELATED"/>
    <property type="match status" value="1"/>
</dbReference>
<gene>
    <name evidence="7" type="ORF">CB0940_07519</name>
    <name evidence="8" type="ORF">RHO25_008117</name>
</gene>
<dbReference type="Pfam" id="PF00881">
    <property type="entry name" value="Nitroreductase"/>
    <property type="match status" value="1"/>
</dbReference>
<name>A0A2G5H9K3_CERBT</name>
<reference evidence="7 9" key="1">
    <citation type="submission" date="2015-10" db="EMBL/GenBank/DDBJ databases">
        <title>The cercosporin biosynthetic gene cluster was horizontally transferred to several fungal lineages and shown to be expanded in Cercospora beticola based on microsynteny with recipient genomes.</title>
        <authorList>
            <person name="De Jonge R."/>
            <person name="Ebert M.K."/>
            <person name="Suttle J.C."/>
            <person name="Jurick Ii W.M."/>
            <person name="Secor G.A."/>
            <person name="Thomma B.P."/>
            <person name="Van De Peer Y."/>
            <person name="Bolton M.D."/>
        </authorList>
    </citation>
    <scope>NUCLEOTIDE SEQUENCE [LARGE SCALE GENOMIC DNA]</scope>
    <source>
        <strain evidence="7 9">09-40</strain>
    </source>
</reference>
<protein>
    <recommendedName>
        <fullName evidence="6">Nitroreductase domain-containing protein</fullName>
    </recommendedName>
</protein>
<dbReference type="CDD" id="cd02136">
    <property type="entry name" value="PnbA_NfnB-like"/>
    <property type="match status" value="1"/>
</dbReference>
<evidence type="ECO:0000256" key="5">
    <source>
        <dbReference type="ARBA" id="ARBA00023002"/>
    </source>
</evidence>
<evidence type="ECO:0000313" key="9">
    <source>
        <dbReference type="Proteomes" id="UP000230605"/>
    </source>
</evidence>
<dbReference type="GO" id="GO:0016491">
    <property type="term" value="F:oxidoreductase activity"/>
    <property type="evidence" value="ECO:0007669"/>
    <property type="project" value="UniProtKB-KW"/>
</dbReference>
<proteinExistence type="inferred from homology"/>
<keyword evidence="4" id="KW-0288">FMN</keyword>
<reference evidence="8 10" key="2">
    <citation type="submission" date="2023-09" db="EMBL/GenBank/DDBJ databases">
        <title>Complete-Gapless Cercospora beticola genome.</title>
        <authorList>
            <person name="Wyatt N.A."/>
            <person name="Spanner R.E."/>
            <person name="Bolton M.D."/>
        </authorList>
    </citation>
    <scope>NUCLEOTIDE SEQUENCE [LARGE SCALE GENOMIC DNA]</scope>
    <source>
        <strain evidence="8">Cb09-40</strain>
    </source>
</reference>
<evidence type="ECO:0000313" key="7">
    <source>
        <dbReference type="EMBL" id="PIA89209.1"/>
    </source>
</evidence>
<evidence type="ECO:0000256" key="2">
    <source>
        <dbReference type="ARBA" id="ARBA00007118"/>
    </source>
</evidence>
<dbReference type="OrthoDB" id="41362at2759"/>
<keyword evidence="10" id="KW-1185">Reference proteome</keyword>
<dbReference type="EMBL" id="LKMD01000108">
    <property type="protein sequence ID" value="PIA89209.1"/>
    <property type="molecule type" value="Genomic_DNA"/>
</dbReference>
<dbReference type="AlphaFoldDB" id="A0A2G5H9K3"/>
<dbReference type="PANTHER" id="PTHR43673:SF2">
    <property type="entry name" value="NITROREDUCTASE"/>
    <property type="match status" value="1"/>
</dbReference>
<evidence type="ECO:0000313" key="8">
    <source>
        <dbReference type="EMBL" id="WPB03478.1"/>
    </source>
</evidence>
<evidence type="ECO:0000313" key="10">
    <source>
        <dbReference type="Proteomes" id="UP001302367"/>
    </source>
</evidence>